<dbReference type="Proteomes" id="UP001204144">
    <property type="component" value="Unassembled WGS sequence"/>
</dbReference>
<feature type="repeat" description="TPR" evidence="1">
    <location>
        <begin position="131"/>
        <end position="164"/>
    </location>
</feature>
<feature type="chain" id="PRO_5042262090" description="Tetratricopeptide repeat protein" evidence="2">
    <location>
        <begin position="19"/>
        <end position="1090"/>
    </location>
</feature>
<evidence type="ECO:0000313" key="3">
    <source>
        <dbReference type="EMBL" id="MCP9762141.1"/>
    </source>
</evidence>
<dbReference type="PROSITE" id="PS50005">
    <property type="entry name" value="TPR"/>
    <property type="match status" value="1"/>
</dbReference>
<keyword evidence="2" id="KW-0732">Signal</keyword>
<dbReference type="Gene3D" id="3.90.930.1">
    <property type="match status" value="4"/>
</dbReference>
<dbReference type="EMBL" id="RJUF01000006">
    <property type="protein sequence ID" value="MCP9762141.1"/>
    <property type="molecule type" value="Genomic_DNA"/>
</dbReference>
<gene>
    <name evidence="3" type="ORF">EGI31_04185</name>
</gene>
<dbReference type="AlphaFoldDB" id="A0AAE3KTD4"/>
<dbReference type="SUPFAM" id="SSF48452">
    <property type="entry name" value="TPR-like"/>
    <property type="match status" value="1"/>
</dbReference>
<keyword evidence="1" id="KW-0802">TPR repeat</keyword>
<dbReference type="PANTHER" id="PTHR33706">
    <property type="entry name" value="MORN VARIANT REPEAT PROTEIN"/>
    <property type="match status" value="1"/>
</dbReference>
<evidence type="ECO:0000256" key="1">
    <source>
        <dbReference type="PROSITE-ProRule" id="PRU00339"/>
    </source>
</evidence>
<organism evidence="3 4">
    <name type="scientific">Lacihabitans soyangensis</name>
    <dbReference type="NCBI Taxonomy" id="869394"/>
    <lineage>
        <taxon>Bacteria</taxon>
        <taxon>Pseudomonadati</taxon>
        <taxon>Bacteroidota</taxon>
        <taxon>Cytophagia</taxon>
        <taxon>Cytophagales</taxon>
        <taxon>Leadbetterellaceae</taxon>
        <taxon>Lacihabitans</taxon>
    </lineage>
</organism>
<reference evidence="3 4" key="1">
    <citation type="submission" date="2018-11" db="EMBL/GenBank/DDBJ databases">
        <title>Novel bacteria species description.</title>
        <authorList>
            <person name="Han J.-H."/>
        </authorList>
    </citation>
    <scope>NUCLEOTIDE SEQUENCE [LARGE SCALE GENOMIC DNA]</scope>
    <source>
        <strain evidence="3 4">KCTC23259</strain>
    </source>
</reference>
<comment type="caution">
    <text evidence="3">The sequence shown here is derived from an EMBL/GenBank/DDBJ whole genome shotgun (WGS) entry which is preliminary data.</text>
</comment>
<dbReference type="Gene3D" id="2.20.110.10">
    <property type="entry name" value="Histone H3 K4-specific methyltransferase SET7/9 N-terminal domain"/>
    <property type="match status" value="2"/>
</dbReference>
<dbReference type="InterPro" id="IPR011990">
    <property type="entry name" value="TPR-like_helical_dom_sf"/>
</dbReference>
<proteinExistence type="predicted"/>
<dbReference type="PANTHER" id="PTHR33706:SF1">
    <property type="entry name" value="TPR REPEAT PROTEIN"/>
    <property type="match status" value="1"/>
</dbReference>
<dbReference type="InterPro" id="IPR011652">
    <property type="entry name" value="MORN_2"/>
</dbReference>
<feature type="signal peptide" evidence="2">
    <location>
        <begin position="1"/>
        <end position="18"/>
    </location>
</feature>
<protein>
    <recommendedName>
        <fullName evidence="5">Tetratricopeptide repeat protein</fullName>
    </recommendedName>
</protein>
<dbReference type="SMART" id="SM00028">
    <property type="entry name" value="TPR"/>
    <property type="match status" value="2"/>
</dbReference>
<keyword evidence="4" id="KW-1185">Reference proteome</keyword>
<evidence type="ECO:0000256" key="2">
    <source>
        <dbReference type="SAM" id="SignalP"/>
    </source>
</evidence>
<dbReference type="Gene3D" id="1.25.40.10">
    <property type="entry name" value="Tetratricopeptide repeat domain"/>
    <property type="match status" value="1"/>
</dbReference>
<evidence type="ECO:0000313" key="4">
    <source>
        <dbReference type="Proteomes" id="UP001204144"/>
    </source>
</evidence>
<dbReference type="RefSeq" id="WP_255035896.1">
    <property type="nucleotide sequence ID" value="NZ_RJUF01000006.1"/>
</dbReference>
<dbReference type="InterPro" id="IPR019734">
    <property type="entry name" value="TPR_rpt"/>
</dbReference>
<sequence length="1090" mass="126478">MRILVILLLVCLSTAANAQNPQIILVNSGELIKKSISLRNEDKKDQALLELDKISKSDTNYALSIYHKSLTLLMSAKHKETQEVCKLGLNLNSKYEASFFLFLAASYDDSGLKELAIETYKKGLEKYPYDYSLLTSMGMTYLNQWKINEAVECFQKSININFFNALSHKMLGHLCLIQNQPTRGTLSILTYLTLEPQDDNADNVIIELEKYLSTNVAFNNDSLLIQPAEDFQTTDLVLNSQVTFNKNFKLKSELDYKVVRQCQALLEKLEYAEESEDFWMKNYVLFYKRIWENGLFNDFTHYWLSSVNEKAKKRYEKNDAGIKKAKELVDNSFSGHDKLKVLDFNGKTAKYFVGTYNNHNLQAITTKYDESTKTLMGYTEFFHPNKSLMSKGLYDDNGQKTGEWKYYTEEGYLSQISVFNPKDSTVKFKDYFPNGNLEVEGQYKNDLEQGEFIYYYLGGGKKYVKVFEKGQKEGKFFDYHQNGQLAADAIYKNNELDGPSRQYYYNGQLSSESTYSKGLEEGDYKSYFFNGKPKVAGKMSNNLLQGEWLYFDINGKKIAQSFYKDSKKEGKQTTFHSNGKLASEGNSTDGEPVGLHKYFDEDGLIFAEEFYEKKLLKYTKIFDKKGNIIKENTRKNDQLVYETYYPAGQKRQEGSMNKFGNNGSMKEYYMSGALFAERQYKDGLLHGISKEFTELGQLKMEGFFKDNQRDGYFVYYHDNGQKSYEGWYVNDLAEGQWKYYYNNGVIKDVMFFQNGIATGYAENYAPTGVKLYEYFTKDNIVTKTTQYDTLGQVFNTIDLPKANGKVTILSLNKKPYKEYTLVNGVKQGKETYYWSKDGNKYAEVAYNNDMMDGKYMSYHHNGKLKNEIEYKNGLQDGYDKRYFDNGKLEYEGKTIEGEADGESRWYYHNGALETLTPLKKDEKNGELIHFGEDGKTPAYKIIYVQGHIVGYSYQDKNANWLPVVNTKNGTFDIKAYYPNGKMSYQASYKNNQRMGNLKRYYMNGNLSAEYNFVNGMYHGEQKVFYVNGKIRNRYFQKEDEHEGPSYSYTETGKLMLEEHYLQGYYHGKVIEYDANEKVAKSRNFYFGIEY</sequence>
<dbReference type="Pfam" id="PF07661">
    <property type="entry name" value="MORN_2"/>
    <property type="match status" value="8"/>
</dbReference>
<name>A0AAE3KTD4_9BACT</name>
<dbReference type="SUPFAM" id="SSF82185">
    <property type="entry name" value="Histone H3 K4-specific methyltransferase SET7/9 N-terminal domain"/>
    <property type="match status" value="6"/>
</dbReference>
<accession>A0AAE3KTD4</accession>
<evidence type="ECO:0008006" key="5">
    <source>
        <dbReference type="Google" id="ProtNLM"/>
    </source>
</evidence>